<evidence type="ECO:0000313" key="1">
    <source>
        <dbReference type="EMBL" id="ADL19136.1"/>
    </source>
</evidence>
<gene>
    <name evidence="1" type="ordered locus">ASAC_0730</name>
</gene>
<protein>
    <submittedName>
        <fullName evidence="1">Uncharacterized protein</fullName>
    </submittedName>
</protein>
<dbReference type="AlphaFoldDB" id="D9Q1E8"/>
<organism evidence="1 2">
    <name type="scientific">Acidilobus saccharovorans (strain DSM 16705 / JCM 18335 / VKM B-2471 / 345-15)</name>
    <dbReference type="NCBI Taxonomy" id="666510"/>
    <lineage>
        <taxon>Archaea</taxon>
        <taxon>Thermoproteota</taxon>
        <taxon>Thermoprotei</taxon>
        <taxon>Acidilobales</taxon>
        <taxon>Acidilobaceae</taxon>
        <taxon>Acidilobus</taxon>
    </lineage>
</organism>
<dbReference type="KEGG" id="asc:ASAC_0730"/>
<dbReference type="HOGENOM" id="CLU_2339987_0_0_2"/>
<proteinExistence type="predicted"/>
<evidence type="ECO:0000313" key="2">
    <source>
        <dbReference type="Proteomes" id="UP000000346"/>
    </source>
</evidence>
<name>D9Q1E8_ACIS3</name>
<dbReference type="EMBL" id="CP001742">
    <property type="protein sequence ID" value="ADL19136.1"/>
    <property type="molecule type" value="Genomic_DNA"/>
</dbReference>
<dbReference type="InParanoid" id="D9Q1E8"/>
<keyword evidence="2" id="KW-1185">Reference proteome</keyword>
<reference evidence="1 2" key="1">
    <citation type="journal article" date="2010" name="Appl. Environ. Microbiol.">
        <title>The genome sequence of the crenarchaeon Acidilobus saccharovorans supports a new order, Acidilobales, and suggests an important ecological role in terrestrial acidic hot springs.</title>
        <authorList>
            <person name="Mardanov A.V."/>
            <person name="Svetlitchnyi V.A."/>
            <person name="Beletsky A.V."/>
            <person name="Prokofeva M.I."/>
            <person name="Bonch-Osmolovskaya E.A."/>
            <person name="Ravin N.V."/>
            <person name="Skryabin K.G."/>
        </authorList>
    </citation>
    <scope>NUCLEOTIDE SEQUENCE [LARGE SCALE GENOMIC DNA]</scope>
    <source>
        <strain evidence="2">DSM 16705 / JCM 18335 / VKM B-2471 / 345-15</strain>
    </source>
</reference>
<dbReference type="STRING" id="666510.ASAC_0730"/>
<sequence>MKLIKLLAVVVLEAAALASLLIGVASAAPVSLIVVSPLALSGQVSLLAYRGSLYIYYTYLVGDNTTNMGGYVLNEGYASPAPLPPVPFVPTPSSQSF</sequence>
<accession>D9Q1E8</accession>
<dbReference type="GeneID" id="9498963"/>
<dbReference type="RefSeq" id="WP_013266648.1">
    <property type="nucleotide sequence ID" value="NC_014374.1"/>
</dbReference>
<dbReference type="Proteomes" id="UP000000346">
    <property type="component" value="Chromosome"/>
</dbReference>